<name>A0AA36NJ75_9DINO</name>
<sequence length="121" mass="14610">MFLTHRKPYMKMRWVHCARVERPTILRLAVKYQLHPLPVEDTIQLEQQLVPMVRKYNDNFFVVIPLLRLTEEAKRKLDGYKEIRRHRHDSDWQLEELIEVPQVEQCRFAAFAAGPPHYDTE</sequence>
<reference evidence="1" key="1">
    <citation type="submission" date="2023-08" db="EMBL/GenBank/DDBJ databases">
        <authorList>
            <person name="Chen Y."/>
            <person name="Shah S."/>
            <person name="Dougan E. K."/>
            <person name="Thang M."/>
            <person name="Chan C."/>
        </authorList>
    </citation>
    <scope>NUCLEOTIDE SEQUENCE</scope>
</reference>
<evidence type="ECO:0000313" key="2">
    <source>
        <dbReference type="Proteomes" id="UP001178507"/>
    </source>
</evidence>
<dbReference type="SUPFAM" id="SSF143865">
    <property type="entry name" value="CorA soluble domain-like"/>
    <property type="match status" value="1"/>
</dbReference>
<proteinExistence type="predicted"/>
<gene>
    <name evidence="1" type="ORF">EVOR1521_LOCUS30304</name>
</gene>
<organism evidence="1 2">
    <name type="scientific">Effrenium voratum</name>
    <dbReference type="NCBI Taxonomy" id="2562239"/>
    <lineage>
        <taxon>Eukaryota</taxon>
        <taxon>Sar</taxon>
        <taxon>Alveolata</taxon>
        <taxon>Dinophyceae</taxon>
        <taxon>Suessiales</taxon>
        <taxon>Symbiodiniaceae</taxon>
        <taxon>Effrenium</taxon>
    </lineage>
</organism>
<comment type="caution">
    <text evidence="1">The sequence shown here is derived from an EMBL/GenBank/DDBJ whole genome shotgun (WGS) entry which is preliminary data.</text>
</comment>
<dbReference type="EMBL" id="CAUJNA010003752">
    <property type="protein sequence ID" value="CAJ1409129.1"/>
    <property type="molecule type" value="Genomic_DNA"/>
</dbReference>
<accession>A0AA36NJ75</accession>
<evidence type="ECO:0000313" key="1">
    <source>
        <dbReference type="EMBL" id="CAJ1409129.1"/>
    </source>
</evidence>
<dbReference type="Proteomes" id="UP001178507">
    <property type="component" value="Unassembled WGS sequence"/>
</dbReference>
<protein>
    <submittedName>
        <fullName evidence="1">Uncharacterized protein</fullName>
    </submittedName>
</protein>
<dbReference type="InterPro" id="IPR045861">
    <property type="entry name" value="CorA_cytoplasmic_dom"/>
</dbReference>
<keyword evidence="2" id="KW-1185">Reference proteome</keyword>
<dbReference type="Gene3D" id="3.30.460.20">
    <property type="entry name" value="CorA soluble domain-like"/>
    <property type="match status" value="1"/>
</dbReference>
<dbReference type="AlphaFoldDB" id="A0AA36NJ75"/>